<dbReference type="Proteomes" id="UP000319014">
    <property type="component" value="Unassembled WGS sequence"/>
</dbReference>
<name>A0A521AAE6_9RHOB</name>
<protein>
    <recommendedName>
        <fullName evidence="4">Lipoprotein</fullName>
    </recommendedName>
</protein>
<evidence type="ECO:0000313" key="3">
    <source>
        <dbReference type="Proteomes" id="UP000319014"/>
    </source>
</evidence>
<keyword evidence="1" id="KW-0732">Signal</keyword>
<dbReference type="EMBL" id="FXTK01000001">
    <property type="protein sequence ID" value="SMO31775.1"/>
    <property type="molecule type" value="Genomic_DNA"/>
</dbReference>
<proteinExistence type="predicted"/>
<evidence type="ECO:0008006" key="4">
    <source>
        <dbReference type="Google" id="ProtNLM"/>
    </source>
</evidence>
<sequence>MRVMHMIVFLLLLLLAACASPSVGFMGAVRHDVTVDGVDFAVFQNPTRAQVIRLGYLSRSNRARVPGLMVTAAAQATGCTPIPNSMVTKIPGDTGVAEIALRC</sequence>
<feature type="chain" id="PRO_5021884250" description="Lipoprotein" evidence="1">
    <location>
        <begin position="20"/>
        <end position="103"/>
    </location>
</feature>
<dbReference type="PROSITE" id="PS51257">
    <property type="entry name" value="PROKAR_LIPOPROTEIN"/>
    <property type="match status" value="1"/>
</dbReference>
<accession>A0A521AAE6</accession>
<reference evidence="2 3" key="1">
    <citation type="submission" date="2017-05" db="EMBL/GenBank/DDBJ databases">
        <authorList>
            <person name="Varghese N."/>
            <person name="Submissions S."/>
        </authorList>
    </citation>
    <scope>NUCLEOTIDE SEQUENCE [LARGE SCALE GENOMIC DNA]</scope>
    <source>
        <strain evidence="2 3">DSM 100094</strain>
    </source>
</reference>
<keyword evidence="3" id="KW-1185">Reference proteome</keyword>
<dbReference type="AlphaFoldDB" id="A0A521AAE6"/>
<feature type="signal peptide" evidence="1">
    <location>
        <begin position="1"/>
        <end position="19"/>
    </location>
</feature>
<organism evidence="2 3">
    <name type="scientific">Paracoccus laeviglucosivorans</name>
    <dbReference type="NCBI Taxonomy" id="1197861"/>
    <lineage>
        <taxon>Bacteria</taxon>
        <taxon>Pseudomonadati</taxon>
        <taxon>Pseudomonadota</taxon>
        <taxon>Alphaproteobacteria</taxon>
        <taxon>Rhodobacterales</taxon>
        <taxon>Paracoccaceae</taxon>
        <taxon>Paracoccus</taxon>
    </lineage>
</organism>
<evidence type="ECO:0000313" key="2">
    <source>
        <dbReference type="EMBL" id="SMO31775.1"/>
    </source>
</evidence>
<gene>
    <name evidence="2" type="ORF">SAMN06265221_1015</name>
</gene>
<evidence type="ECO:0000256" key="1">
    <source>
        <dbReference type="SAM" id="SignalP"/>
    </source>
</evidence>